<feature type="transmembrane region" description="Helical" evidence="1">
    <location>
        <begin position="15"/>
        <end position="40"/>
    </location>
</feature>
<dbReference type="Proteomes" id="UP000642993">
    <property type="component" value="Unassembled WGS sequence"/>
</dbReference>
<dbReference type="EMBL" id="JACYWE010000008">
    <property type="protein sequence ID" value="MBD8507376.1"/>
    <property type="molecule type" value="Genomic_DNA"/>
</dbReference>
<sequence>MMTLPTTTGRPGPELLIATMIGFLAPAAATALLVGALPIVLDAREYARAGEVVAFGEPIALVCAVVAAVWAAARLGRSSRTWLIAGVSLLACIVMLWFFHADGYSAPLGAGAYLGLRAASAILAGVVIGAVFSRAWSFPSAAPALAATAGVLAPILLSGFISGAASGIYLEGRLLAAGTVATSLTWTLLALGLAAVTAGLILDPPRPTGSSHALAGPWLREMLLLAGGLGAAQIVAIALVAEASRGWPMLARFAAAMAAVALVILAHWLVALRLALTNSPWAGAALLVMVAFTAAAAPVISQVPRIGIAWAAPVALLLVAGLGIGVILRHSSYHVLNGLLILAAVPVIGVIAGASGAAIIGQLLMIALGTGIALGSALPGAGPSGVVLAVLVPLMSLTIIALVSQPLFLGAIPSATVRAASDLPALWFQVIPTSSGSIIAVSVVGLCGAGILGIAYGSLRWAGAKPVEPLD</sequence>
<keyword evidence="1" id="KW-0812">Transmembrane</keyword>
<feature type="transmembrane region" description="Helical" evidence="1">
    <location>
        <begin position="222"/>
        <end position="241"/>
    </location>
</feature>
<keyword evidence="3" id="KW-1185">Reference proteome</keyword>
<evidence type="ECO:0000313" key="2">
    <source>
        <dbReference type="EMBL" id="MBD8507376.1"/>
    </source>
</evidence>
<keyword evidence="1" id="KW-1133">Transmembrane helix</keyword>
<protein>
    <submittedName>
        <fullName evidence="2">Uncharacterized protein</fullName>
    </submittedName>
</protein>
<feature type="transmembrane region" description="Helical" evidence="1">
    <location>
        <begin position="427"/>
        <end position="456"/>
    </location>
</feature>
<feature type="transmembrane region" description="Helical" evidence="1">
    <location>
        <begin position="385"/>
        <end position="407"/>
    </location>
</feature>
<reference evidence="2" key="1">
    <citation type="submission" date="2020-09" db="EMBL/GenBank/DDBJ databases">
        <title>Hoyosella lacisalsi sp. nov., a halotolerant actinobacterium isolated from soil of Lake Gudzhirganskoe.</title>
        <authorList>
            <person name="Yang Q."/>
            <person name="Guo P.Y."/>
            <person name="Liu S.W."/>
            <person name="Li F.N."/>
            <person name="Sun C.H."/>
        </authorList>
    </citation>
    <scope>NUCLEOTIDE SEQUENCE</scope>
    <source>
        <strain evidence="2">G463</strain>
    </source>
</reference>
<evidence type="ECO:0000313" key="3">
    <source>
        <dbReference type="Proteomes" id="UP000642993"/>
    </source>
</evidence>
<comment type="caution">
    <text evidence="2">The sequence shown here is derived from an EMBL/GenBank/DDBJ whole genome shotgun (WGS) entry which is preliminary data.</text>
</comment>
<feature type="transmembrane region" description="Helical" evidence="1">
    <location>
        <begin position="281"/>
        <end position="300"/>
    </location>
</feature>
<proteinExistence type="predicted"/>
<dbReference type="AlphaFoldDB" id="A0A927JE56"/>
<feature type="transmembrane region" description="Helical" evidence="1">
    <location>
        <begin position="253"/>
        <end position="275"/>
    </location>
</feature>
<feature type="transmembrane region" description="Helical" evidence="1">
    <location>
        <begin position="79"/>
        <end position="99"/>
    </location>
</feature>
<gene>
    <name evidence="2" type="ORF">HT102_12880</name>
</gene>
<name>A0A927JE56_9ACTN</name>
<organism evidence="2 3">
    <name type="scientific">Lolliginicoccus lacisalsi</name>
    <dbReference type="NCBI Taxonomy" id="2742202"/>
    <lineage>
        <taxon>Bacteria</taxon>
        <taxon>Bacillati</taxon>
        <taxon>Actinomycetota</taxon>
        <taxon>Actinomycetes</taxon>
        <taxon>Mycobacteriales</taxon>
        <taxon>Hoyosellaceae</taxon>
        <taxon>Lolliginicoccus</taxon>
    </lineage>
</organism>
<feature type="transmembrane region" description="Helical" evidence="1">
    <location>
        <begin position="174"/>
        <end position="202"/>
    </location>
</feature>
<feature type="transmembrane region" description="Helical" evidence="1">
    <location>
        <begin position="144"/>
        <end position="162"/>
    </location>
</feature>
<evidence type="ECO:0000256" key="1">
    <source>
        <dbReference type="SAM" id="Phobius"/>
    </source>
</evidence>
<feature type="transmembrane region" description="Helical" evidence="1">
    <location>
        <begin position="307"/>
        <end position="328"/>
    </location>
</feature>
<dbReference type="RefSeq" id="WP_192039844.1">
    <property type="nucleotide sequence ID" value="NZ_JACYWE010000008.1"/>
</dbReference>
<accession>A0A927JE56</accession>
<feature type="transmembrane region" description="Helical" evidence="1">
    <location>
        <begin position="340"/>
        <end position="373"/>
    </location>
</feature>
<keyword evidence="1" id="KW-0472">Membrane</keyword>
<feature type="transmembrane region" description="Helical" evidence="1">
    <location>
        <begin position="52"/>
        <end position="73"/>
    </location>
</feature>
<feature type="transmembrane region" description="Helical" evidence="1">
    <location>
        <begin position="111"/>
        <end position="132"/>
    </location>
</feature>